<dbReference type="EMBL" id="KN819403">
    <property type="protein sequence ID" value="KIJ10550.1"/>
    <property type="molecule type" value="Genomic_DNA"/>
</dbReference>
<reference evidence="1 2" key="1">
    <citation type="submission" date="2014-06" db="EMBL/GenBank/DDBJ databases">
        <authorList>
            <consortium name="DOE Joint Genome Institute"/>
            <person name="Kuo A."/>
            <person name="Kohler A."/>
            <person name="Nagy L.G."/>
            <person name="Floudas D."/>
            <person name="Copeland A."/>
            <person name="Barry K.W."/>
            <person name="Cichocki N."/>
            <person name="Veneault-Fourrey C."/>
            <person name="LaButti K."/>
            <person name="Lindquist E.A."/>
            <person name="Lipzen A."/>
            <person name="Lundell T."/>
            <person name="Morin E."/>
            <person name="Murat C."/>
            <person name="Sun H."/>
            <person name="Tunlid A."/>
            <person name="Henrissat B."/>
            <person name="Grigoriev I.V."/>
            <person name="Hibbett D.S."/>
            <person name="Martin F."/>
            <person name="Nordberg H.P."/>
            <person name="Cantor M.N."/>
            <person name="Hua S.X."/>
        </authorList>
    </citation>
    <scope>NUCLEOTIDE SEQUENCE [LARGE SCALE GENOMIC DNA]</scope>
    <source>
        <strain evidence="1 2">ATCC 200175</strain>
    </source>
</reference>
<dbReference type="OrthoDB" id="3261928at2759"/>
<gene>
    <name evidence="1" type="ORF">PAXINDRAFT_16468</name>
</gene>
<dbReference type="HOGENOM" id="CLU_1587026_0_0_1"/>
<evidence type="ECO:0000313" key="1">
    <source>
        <dbReference type="EMBL" id="KIJ10550.1"/>
    </source>
</evidence>
<sequence length="168" mass="17954">MSQPSLSHPISDPPHQQTEAITLPTTAIPQPSEGWLRNPAWIEIAKAVRAAMPAGAPAPLPSQPAAQEASVDALLGRGGHLVSVCMVSSIVKRTGGRNGKLMTKKDKTSKSDYIQVDGNSHMDFIKAFFCVHDLGDQFSPGIHSGPPFKLWWTGSSGGHFSQPLSEAY</sequence>
<dbReference type="Proteomes" id="UP000053647">
    <property type="component" value="Unassembled WGS sequence"/>
</dbReference>
<name>A0A0C9T4G3_PAXIN</name>
<keyword evidence="2" id="KW-1185">Reference proteome</keyword>
<organism evidence="1 2">
    <name type="scientific">Paxillus involutus ATCC 200175</name>
    <dbReference type="NCBI Taxonomy" id="664439"/>
    <lineage>
        <taxon>Eukaryota</taxon>
        <taxon>Fungi</taxon>
        <taxon>Dikarya</taxon>
        <taxon>Basidiomycota</taxon>
        <taxon>Agaricomycotina</taxon>
        <taxon>Agaricomycetes</taxon>
        <taxon>Agaricomycetidae</taxon>
        <taxon>Boletales</taxon>
        <taxon>Paxilineae</taxon>
        <taxon>Paxillaceae</taxon>
        <taxon>Paxillus</taxon>
    </lineage>
</organism>
<accession>A0A0C9T4G3</accession>
<evidence type="ECO:0000313" key="2">
    <source>
        <dbReference type="Proteomes" id="UP000053647"/>
    </source>
</evidence>
<protein>
    <submittedName>
        <fullName evidence="1">Uncharacterized protein</fullName>
    </submittedName>
</protein>
<proteinExistence type="predicted"/>
<reference evidence="2" key="2">
    <citation type="submission" date="2015-01" db="EMBL/GenBank/DDBJ databases">
        <title>Evolutionary Origins and Diversification of the Mycorrhizal Mutualists.</title>
        <authorList>
            <consortium name="DOE Joint Genome Institute"/>
            <consortium name="Mycorrhizal Genomics Consortium"/>
            <person name="Kohler A."/>
            <person name="Kuo A."/>
            <person name="Nagy L.G."/>
            <person name="Floudas D."/>
            <person name="Copeland A."/>
            <person name="Barry K.W."/>
            <person name="Cichocki N."/>
            <person name="Veneault-Fourrey C."/>
            <person name="LaButti K."/>
            <person name="Lindquist E.A."/>
            <person name="Lipzen A."/>
            <person name="Lundell T."/>
            <person name="Morin E."/>
            <person name="Murat C."/>
            <person name="Riley R."/>
            <person name="Ohm R."/>
            <person name="Sun H."/>
            <person name="Tunlid A."/>
            <person name="Henrissat B."/>
            <person name="Grigoriev I.V."/>
            <person name="Hibbett D.S."/>
            <person name="Martin F."/>
        </authorList>
    </citation>
    <scope>NUCLEOTIDE SEQUENCE [LARGE SCALE GENOMIC DNA]</scope>
    <source>
        <strain evidence="2">ATCC 200175</strain>
    </source>
</reference>
<dbReference type="AlphaFoldDB" id="A0A0C9T4G3"/>